<dbReference type="InterPro" id="IPR023616">
    <property type="entry name" value="Cyt_c_oxase-like_su1_dom"/>
</dbReference>
<keyword evidence="2" id="KW-0812">Transmembrane</keyword>
<dbReference type="GO" id="GO:0004129">
    <property type="term" value="F:cytochrome-c oxidase activity"/>
    <property type="evidence" value="ECO:0007669"/>
    <property type="project" value="InterPro"/>
</dbReference>
<proteinExistence type="predicted"/>
<evidence type="ECO:0000259" key="3">
    <source>
        <dbReference type="PROSITE" id="PS50855"/>
    </source>
</evidence>
<organism evidence="4 5">
    <name type="scientific">Halopiger xanaduensis (strain DSM 18323 / JCM 14033 / SH-6)</name>
    <dbReference type="NCBI Taxonomy" id="797210"/>
    <lineage>
        <taxon>Archaea</taxon>
        <taxon>Methanobacteriati</taxon>
        <taxon>Methanobacteriota</taxon>
        <taxon>Stenosarchaea group</taxon>
        <taxon>Halobacteria</taxon>
        <taxon>Halobacteriales</taxon>
        <taxon>Natrialbaceae</taxon>
        <taxon>Halopiger</taxon>
    </lineage>
</organism>
<evidence type="ECO:0000256" key="1">
    <source>
        <dbReference type="SAM" id="MobiDB-lite"/>
    </source>
</evidence>
<feature type="transmembrane region" description="Helical" evidence="2">
    <location>
        <begin position="844"/>
        <end position="864"/>
    </location>
</feature>
<dbReference type="Gene3D" id="1.20.210.10">
    <property type="entry name" value="Cytochrome c oxidase-like, subunit I domain"/>
    <property type="match status" value="1"/>
</dbReference>
<feature type="transmembrane region" description="Helical" evidence="2">
    <location>
        <begin position="635"/>
        <end position="654"/>
    </location>
</feature>
<dbReference type="SUPFAM" id="SSF81442">
    <property type="entry name" value="Cytochrome c oxidase subunit I-like"/>
    <property type="match status" value="1"/>
</dbReference>
<feature type="transmembrane region" description="Helical" evidence="2">
    <location>
        <begin position="722"/>
        <end position="744"/>
    </location>
</feature>
<gene>
    <name evidence="4" type="ordered locus">Halxa_4018</name>
</gene>
<feature type="transmembrane region" description="Helical" evidence="2">
    <location>
        <begin position="989"/>
        <end position="1010"/>
    </location>
</feature>
<feature type="transmembrane region" description="Helical" evidence="2">
    <location>
        <begin position="688"/>
        <end position="710"/>
    </location>
</feature>
<feature type="transmembrane region" description="Helical" evidence="2">
    <location>
        <begin position="1081"/>
        <end position="1099"/>
    </location>
</feature>
<dbReference type="AlphaFoldDB" id="F8D3W3"/>
<dbReference type="Pfam" id="PF00115">
    <property type="entry name" value="COX1"/>
    <property type="match status" value="1"/>
</dbReference>
<feature type="transmembrane region" description="Helical" evidence="2">
    <location>
        <begin position="661"/>
        <end position="682"/>
    </location>
</feature>
<dbReference type="KEGG" id="hxa:Halxa_4018"/>
<dbReference type="PROSITE" id="PS50855">
    <property type="entry name" value="COX1"/>
    <property type="match status" value="1"/>
</dbReference>
<keyword evidence="2" id="KW-0472">Membrane</keyword>
<keyword evidence="5" id="KW-1185">Reference proteome</keyword>
<dbReference type="PANTHER" id="PTHR10422:SF38">
    <property type="entry name" value="CYTOCHROME B SUBUNIT OF NITRIC OXIDE REDUCTASE"/>
    <property type="match status" value="1"/>
</dbReference>
<dbReference type="EC" id="1.7.2.5" evidence="4"/>
<feature type="domain" description="Cytochrome oxidase subunit I profile" evidence="3">
    <location>
        <begin position="835"/>
        <end position="1034"/>
    </location>
</feature>
<evidence type="ECO:0000256" key="2">
    <source>
        <dbReference type="SAM" id="Phobius"/>
    </source>
</evidence>
<keyword evidence="2" id="KW-1133">Transmembrane helix</keyword>
<feature type="compositionally biased region" description="Basic and acidic residues" evidence="1">
    <location>
        <begin position="233"/>
        <end position="248"/>
    </location>
</feature>
<feature type="transmembrane region" description="Helical" evidence="2">
    <location>
        <begin position="903"/>
        <end position="924"/>
    </location>
</feature>
<dbReference type="PANTHER" id="PTHR10422">
    <property type="entry name" value="CYTOCHROME C OXIDASE SUBUNIT 1"/>
    <property type="match status" value="1"/>
</dbReference>
<dbReference type="OrthoDB" id="234602at2157"/>
<dbReference type="InterPro" id="IPR000883">
    <property type="entry name" value="Cyt_C_Oxase_1"/>
</dbReference>
<dbReference type="RefSeq" id="WP_013881509.1">
    <property type="nucleotide sequence ID" value="NC_015666.1"/>
</dbReference>
<dbReference type="Pfam" id="PF22085">
    <property type="entry name" value="NorB_cytochrome_c-like"/>
    <property type="match status" value="1"/>
</dbReference>
<reference evidence="4 5" key="1">
    <citation type="journal article" date="2012" name="Stand. Genomic Sci.">
        <title>Complete genome sequence of Halopiger xanaduensis type strain (SH-6(T)).</title>
        <authorList>
            <person name="Anderson I."/>
            <person name="Tindall B.J."/>
            <person name="Rohde M."/>
            <person name="Lucas S."/>
            <person name="Han J."/>
            <person name="Lapidus A."/>
            <person name="Cheng J.F."/>
            <person name="Goodwin L."/>
            <person name="Pitluck S."/>
            <person name="Peters L."/>
            <person name="Pati A."/>
            <person name="Mikhailova N."/>
            <person name="Pagani I."/>
            <person name="Teshima H."/>
            <person name="Han C."/>
            <person name="Tapia R."/>
            <person name="Land M."/>
            <person name="Woyke T."/>
            <person name="Klenk H.P."/>
            <person name="Kyrpides N."/>
            <person name="Ivanova N."/>
        </authorList>
    </citation>
    <scope>NUCLEOTIDE SEQUENCE [LARGE SCALE GENOMIC DNA]</scope>
    <source>
        <strain evidence="5">DSM 18323 / JCM 14033 / SH-6</strain>
    </source>
</reference>
<dbReference type="GO" id="GO:0020037">
    <property type="term" value="F:heme binding"/>
    <property type="evidence" value="ECO:0007669"/>
    <property type="project" value="InterPro"/>
</dbReference>
<dbReference type="InterPro" id="IPR054309">
    <property type="entry name" value="NorB_cytochrome_c-like"/>
</dbReference>
<feature type="transmembrane region" description="Helical" evidence="2">
    <location>
        <begin position="802"/>
        <end position="824"/>
    </location>
</feature>
<feature type="transmembrane region" description="Helical" evidence="2">
    <location>
        <begin position="944"/>
        <end position="969"/>
    </location>
</feature>
<dbReference type="GO" id="GO:0016966">
    <property type="term" value="F:nitric oxide reductase activity"/>
    <property type="evidence" value="ECO:0007669"/>
    <property type="project" value="UniProtKB-EC"/>
</dbReference>
<dbReference type="eggNOG" id="arCOG04719">
    <property type="taxonomic scope" value="Archaea"/>
</dbReference>
<dbReference type="InterPro" id="IPR036927">
    <property type="entry name" value="Cyt_c_oxase-like_su1_sf"/>
</dbReference>
<feature type="transmembrane region" description="Helical" evidence="2">
    <location>
        <begin position="876"/>
        <end position="897"/>
    </location>
</feature>
<dbReference type="GO" id="GO:0016020">
    <property type="term" value="C:membrane"/>
    <property type="evidence" value="ECO:0007669"/>
    <property type="project" value="InterPro"/>
</dbReference>
<keyword evidence="4" id="KW-0560">Oxidoreductase</keyword>
<feature type="transmembrane region" description="Helical" evidence="2">
    <location>
        <begin position="368"/>
        <end position="387"/>
    </location>
</feature>
<sequence length="1114" mass="120388">MRIRDRLSIRDDTGETRRRRTDFVTDRLEAGAETVGDLSRRARTVANEGPAEALERGVDDLRDRSRKRLESARDRLVDRAVTELCERAVGRTPDELREEAARGPDGTDPLDRALERFVRRYDLDEARLDERTLAVIRERLAADVGPDGEMDVDELLERLADVDAADAATADDGTAADPLEIEDALADLRETVRTELDLEPNQSPSEALSEIGQRDAVVVGHALERLLTEEIPRLVDERTPDDSKRESDGSVPSAAAPMETEPAVLEGERTDPTARAGAGSGPPVRSVATAAATMLALLADDGGGGPSAGQLLSLLGPMAAGSGTGAGDGADAPLERVLIELVSSLLLEDGGLDLTEVPGLRSRSKGSLALVALFVANLVAMSIGAWVSRERAPPIPDEIRGPDGEPVVTAEQVKQGKKVFQANGLMNHGSILGNGSYFGVDLTADALELKTEFMREYYARQRGADAFDELSADDRAAVADRVERELDNDAPEGSIARYSAAEAYAHRRIRNEYVDRYHAGSPERGVPAGFVESASQAARITDFACWTAWMAHTDRPGSDHSYTNDWPPVPGSGNRPTGQVLVWSTISVVLLVAGGGAGVWAYHSFDFAEPTTELVDVPSPDAVSVTPAQYAAARYVPVAGALFLAQVLVGAYLAHYYVERTGFYGIGEALGIDLVSLLPFSVGRTWHINLGILWITTLWLAGGLFLPGLFADEDPPRQAEGATVLLGALVAVTVGAFACVWLGMQGKFGTPEDGHLWWLLGSEGLEYLETGRIWKVSLLAALGGWTGLVLRSVRRLDEPPTGLGHFMTYAGGSIALLFGASMLYTPETNIAVTEFWRWWVVHMWVEGVFEFFVTAIVAVALVSMDLLEQADAERAILFEVFAIMAAGIVGVSHHYWWVGLPDVWVPIGTTFSTLEFVPLVFVLYRSFGEYRTLKAQGEAFPYTLPLLFIVGSSVWNFVGGGVLGFFINLPVINYYEHGTYLTVAHGHTATFGAFGLLALGLGTYILRVVTPEAAWQPTWFRAAFWLTNIGLAVMSIASLLPIGFLQLQTAFQDGYAAARSLEFYEDDRVQTLLWARTLGDTPMILGALAFTAGAVRHLLAARREVDSSAAGATA</sequence>
<name>F8D3W3_HALXS</name>
<feature type="region of interest" description="Disordered" evidence="1">
    <location>
        <begin position="233"/>
        <end position="283"/>
    </location>
</feature>
<feature type="transmembrane region" description="Helical" evidence="2">
    <location>
        <begin position="1022"/>
        <end position="1045"/>
    </location>
</feature>
<dbReference type="Proteomes" id="UP000006794">
    <property type="component" value="Chromosome"/>
</dbReference>
<accession>F8D3W3</accession>
<dbReference type="GeneID" id="10798960"/>
<evidence type="ECO:0000313" key="5">
    <source>
        <dbReference type="Proteomes" id="UP000006794"/>
    </source>
</evidence>
<evidence type="ECO:0000313" key="4">
    <source>
        <dbReference type="EMBL" id="AEH38623.1"/>
    </source>
</evidence>
<protein>
    <submittedName>
        <fullName evidence="4">Nitric-oxide reductase</fullName>
        <ecNumber evidence="4">1.7.2.5</ecNumber>
    </submittedName>
</protein>
<dbReference type="STRING" id="797210.Halxa_4018"/>
<feature type="transmembrane region" description="Helical" evidence="2">
    <location>
        <begin position="580"/>
        <end position="602"/>
    </location>
</feature>
<dbReference type="EMBL" id="CP002839">
    <property type="protein sequence ID" value="AEH38623.1"/>
    <property type="molecule type" value="Genomic_DNA"/>
</dbReference>
<feature type="transmembrane region" description="Helical" evidence="2">
    <location>
        <begin position="773"/>
        <end position="790"/>
    </location>
</feature>
<dbReference type="eggNOG" id="arCOG04703">
    <property type="taxonomic scope" value="Archaea"/>
</dbReference>
<dbReference type="HOGENOM" id="CLU_281277_0_0_2"/>
<dbReference type="GO" id="GO:0009060">
    <property type="term" value="P:aerobic respiration"/>
    <property type="evidence" value="ECO:0007669"/>
    <property type="project" value="InterPro"/>
</dbReference>